<accession>A0A450U8C3</accession>
<protein>
    <submittedName>
        <fullName evidence="2">Uncharacterized protein</fullName>
    </submittedName>
</protein>
<dbReference type="AlphaFoldDB" id="A0A450U8C3"/>
<name>A0A450U8C3_9GAMM</name>
<evidence type="ECO:0000256" key="1">
    <source>
        <dbReference type="SAM" id="Phobius"/>
    </source>
</evidence>
<evidence type="ECO:0000313" key="2">
    <source>
        <dbReference type="EMBL" id="VFJ88131.1"/>
    </source>
</evidence>
<feature type="transmembrane region" description="Helical" evidence="1">
    <location>
        <begin position="60"/>
        <end position="80"/>
    </location>
</feature>
<proteinExistence type="predicted"/>
<organism evidence="2">
    <name type="scientific">Candidatus Kentrum sp. LFY</name>
    <dbReference type="NCBI Taxonomy" id="2126342"/>
    <lineage>
        <taxon>Bacteria</taxon>
        <taxon>Pseudomonadati</taxon>
        <taxon>Pseudomonadota</taxon>
        <taxon>Gammaproteobacteria</taxon>
        <taxon>Candidatus Kentrum</taxon>
    </lineage>
</organism>
<gene>
    <name evidence="2" type="ORF">BECKLFY1418A_GA0070994_100371</name>
</gene>
<keyword evidence="1" id="KW-1133">Transmembrane helix</keyword>
<dbReference type="EMBL" id="CAADFH010000003">
    <property type="protein sequence ID" value="VFJ88131.1"/>
    <property type="molecule type" value="Genomic_DNA"/>
</dbReference>
<keyword evidence="1" id="KW-0472">Membrane</keyword>
<reference evidence="2" key="1">
    <citation type="submission" date="2019-02" db="EMBL/GenBank/DDBJ databases">
        <authorList>
            <person name="Gruber-Vodicka R. H."/>
            <person name="Seah K. B. B."/>
        </authorList>
    </citation>
    <scope>NUCLEOTIDE SEQUENCE</scope>
    <source>
        <strain evidence="2">BECK_M6</strain>
    </source>
</reference>
<sequence>MIDDPQNNHLWVRSVRDCPVCKRPDLTEAMERCPQCGADLECFGLLDSLQEPKSKYARNWFVAVLLSILLLGLVGVGGYFQLRVDRLTTQFNQHITAMGQQIDKLEEENFRKRIEDFDEQRAVAWQRIEASLATYGISVSVDSKSKP</sequence>
<keyword evidence="1" id="KW-0812">Transmembrane</keyword>